<dbReference type="OrthoDB" id="9784339at2"/>
<evidence type="ECO:0000313" key="7">
    <source>
        <dbReference type="Proteomes" id="UP000426444"/>
    </source>
</evidence>
<feature type="active site" description="Proton donor" evidence="4">
    <location>
        <position position="123"/>
    </location>
</feature>
<organism evidence="6 7">
    <name type="scientific">Candidatus Syntrophocurvum alkaliphilum</name>
    <dbReference type="NCBI Taxonomy" id="2293317"/>
    <lineage>
        <taxon>Bacteria</taxon>
        <taxon>Bacillati</taxon>
        <taxon>Bacillota</taxon>
        <taxon>Clostridia</taxon>
        <taxon>Eubacteriales</taxon>
        <taxon>Syntrophomonadaceae</taxon>
        <taxon>Candidatus Syntrophocurvum</taxon>
    </lineage>
</organism>
<evidence type="ECO:0000313" key="6">
    <source>
        <dbReference type="EMBL" id="QGU00720.1"/>
    </source>
</evidence>
<dbReference type="KEGG" id="salq:SYNTR_2126"/>
<dbReference type="Proteomes" id="UP000426444">
    <property type="component" value="Chromosome"/>
</dbReference>
<dbReference type="EMBL" id="CP046457">
    <property type="protein sequence ID" value="QGU00720.1"/>
    <property type="molecule type" value="Genomic_DNA"/>
</dbReference>
<protein>
    <recommendedName>
        <fullName evidence="5">Phosphotyrosine protein phosphatase I domain-containing protein</fullName>
    </recommendedName>
</protein>
<name>A0A6I6DLP4_9FIRM</name>
<keyword evidence="2" id="KW-0378">Hydrolase</keyword>
<accession>A0A6I6DLP4</accession>
<evidence type="ECO:0000256" key="1">
    <source>
        <dbReference type="ARBA" id="ARBA00011063"/>
    </source>
</evidence>
<keyword evidence="7" id="KW-1185">Reference proteome</keyword>
<evidence type="ECO:0000256" key="2">
    <source>
        <dbReference type="ARBA" id="ARBA00022801"/>
    </source>
</evidence>
<dbReference type="InterPro" id="IPR017867">
    <property type="entry name" value="Tyr_phospatase_low_mol_wt"/>
</dbReference>
<dbReference type="SUPFAM" id="SSF52788">
    <property type="entry name" value="Phosphotyrosine protein phosphatases I"/>
    <property type="match status" value="1"/>
</dbReference>
<reference evidence="7" key="1">
    <citation type="journal article" date="2019" name="Microbiology">
        <title>Complete Genome Sequence of an Uncultured Bacterium of the Candidate Phylum Bipolaricaulota.</title>
        <authorList>
            <person name="Kadnikov V.V."/>
            <person name="Mardanov A.V."/>
            <person name="Beletsky A.V."/>
            <person name="Frank Y.A."/>
            <person name="Karnachuk O.V."/>
            <person name="Ravin N.V."/>
        </authorList>
    </citation>
    <scope>NUCLEOTIDE SEQUENCE [LARGE SCALE GENOMIC DNA]</scope>
</reference>
<evidence type="ECO:0000256" key="3">
    <source>
        <dbReference type="ARBA" id="ARBA00022912"/>
    </source>
</evidence>
<proteinExistence type="inferred from homology"/>
<dbReference type="AlphaFoldDB" id="A0A6I6DLP4"/>
<evidence type="ECO:0000256" key="4">
    <source>
        <dbReference type="PIRSR" id="PIRSR617867-1"/>
    </source>
</evidence>
<gene>
    <name evidence="6" type="ORF">SYNTR_2126</name>
</gene>
<feature type="active site" description="Nucleophile" evidence="4">
    <location>
        <position position="8"/>
    </location>
</feature>
<evidence type="ECO:0000259" key="5">
    <source>
        <dbReference type="SMART" id="SM00226"/>
    </source>
</evidence>
<dbReference type="InterPro" id="IPR050438">
    <property type="entry name" value="LMW_PTPase"/>
</dbReference>
<dbReference type="PANTHER" id="PTHR11717:SF31">
    <property type="entry name" value="LOW MOLECULAR WEIGHT PROTEIN-TYROSINE-PHOSPHATASE ETP-RELATED"/>
    <property type="match status" value="1"/>
</dbReference>
<dbReference type="RefSeq" id="WP_156204473.1">
    <property type="nucleotide sequence ID" value="NZ_CP046457.1"/>
</dbReference>
<keyword evidence="3" id="KW-0904">Protein phosphatase</keyword>
<sequence length="155" mass="17874">MKTVLFVCTGNTCRSPMSQALFLKYLRQSSLNSNDFKVYSAGIYAMDGMPASEEAIKTLEKEGIDLSNHQSRVIDDKLIKKADLILTMTRNHKELLIDQYPYKADYIFTLSDYSQDIEEDVVDPFGQDRQAYYECYLQLKGLIQKTIKKLINNSY</sequence>
<dbReference type="PRINTS" id="PR00719">
    <property type="entry name" value="LMWPTPASE"/>
</dbReference>
<dbReference type="InterPro" id="IPR036196">
    <property type="entry name" value="Ptyr_pPase_sf"/>
</dbReference>
<feature type="active site" evidence="4">
    <location>
        <position position="14"/>
    </location>
</feature>
<dbReference type="SMART" id="SM00226">
    <property type="entry name" value="LMWPc"/>
    <property type="match status" value="1"/>
</dbReference>
<comment type="similarity">
    <text evidence="1">Belongs to the low molecular weight phosphotyrosine protein phosphatase family.</text>
</comment>
<dbReference type="GO" id="GO:0004725">
    <property type="term" value="F:protein tyrosine phosphatase activity"/>
    <property type="evidence" value="ECO:0007669"/>
    <property type="project" value="InterPro"/>
</dbReference>
<dbReference type="Gene3D" id="3.40.50.2300">
    <property type="match status" value="1"/>
</dbReference>
<dbReference type="Pfam" id="PF01451">
    <property type="entry name" value="LMWPc"/>
    <property type="match status" value="1"/>
</dbReference>
<dbReference type="CDD" id="cd16344">
    <property type="entry name" value="LMWPAP"/>
    <property type="match status" value="1"/>
</dbReference>
<dbReference type="InterPro" id="IPR023485">
    <property type="entry name" value="Ptyr_pPase"/>
</dbReference>
<dbReference type="PANTHER" id="PTHR11717">
    <property type="entry name" value="LOW MOLECULAR WEIGHT PROTEIN TYROSINE PHOSPHATASE"/>
    <property type="match status" value="1"/>
</dbReference>
<feature type="domain" description="Phosphotyrosine protein phosphatase I" evidence="5">
    <location>
        <begin position="2"/>
        <end position="149"/>
    </location>
</feature>